<accession>A0A1H2NC75</accession>
<evidence type="ECO:0000256" key="1">
    <source>
        <dbReference type="SAM" id="MobiDB-lite"/>
    </source>
</evidence>
<evidence type="ECO:0000313" key="3">
    <source>
        <dbReference type="Proteomes" id="UP000198600"/>
    </source>
</evidence>
<proteinExistence type="predicted"/>
<gene>
    <name evidence="2" type="ORF">SAMN05216202_3411</name>
</gene>
<dbReference type="EMBL" id="LT629802">
    <property type="protein sequence ID" value="SDV02964.1"/>
    <property type="molecule type" value="Genomic_DNA"/>
</dbReference>
<evidence type="ECO:0000313" key="2">
    <source>
        <dbReference type="EMBL" id="SDV02964.1"/>
    </source>
</evidence>
<dbReference type="RefSeq" id="WP_130909267.1">
    <property type="nucleotide sequence ID" value="NZ_LS483433.1"/>
</dbReference>
<sequence length="238" mass="24881">MKTAKEKTGAKSRTAGEPAKVTIGAHEPLVVGISTDFERASAAGVFDENGWDVPGATVSWTVSTSDSAYPATVRESGPLTCIVSGSGGPAEGHVYTVRLTATSSTHPHLSGQGEYEVKTLDIGGPDPEIKIEPASPPHGSTYNMYDSLTLKVKVTGIPAEEGSDYQVKYTSSTGPSYGTGTVFPDYPVSTTANPRQPGEVTVGAVLMRNGSEVTRTNITYTVVGEPKDSSATPKKQQK</sequence>
<dbReference type="Proteomes" id="UP000198600">
    <property type="component" value="Chromosome I"/>
</dbReference>
<keyword evidence="3" id="KW-1185">Reference proteome</keyword>
<reference evidence="3" key="1">
    <citation type="submission" date="2016-10" db="EMBL/GenBank/DDBJ databases">
        <authorList>
            <person name="Varghese N."/>
            <person name="Submissions S."/>
        </authorList>
    </citation>
    <scope>NUCLEOTIDE SEQUENCE [LARGE SCALE GENOMIC DNA]</scope>
    <source>
        <strain evidence="3">LMG 2223</strain>
    </source>
</reference>
<organism evidence="2 3">
    <name type="scientific">Pseudomonas mucidolens</name>
    <dbReference type="NCBI Taxonomy" id="46679"/>
    <lineage>
        <taxon>Bacteria</taxon>
        <taxon>Pseudomonadati</taxon>
        <taxon>Pseudomonadota</taxon>
        <taxon>Gammaproteobacteria</taxon>
        <taxon>Pseudomonadales</taxon>
        <taxon>Pseudomonadaceae</taxon>
        <taxon>Pseudomonas</taxon>
    </lineage>
</organism>
<name>A0A1H2NC75_9PSED</name>
<protein>
    <submittedName>
        <fullName evidence="2">Uncharacterized protein</fullName>
    </submittedName>
</protein>
<feature type="region of interest" description="Disordered" evidence="1">
    <location>
        <begin position="1"/>
        <end position="20"/>
    </location>
</feature>
<dbReference type="AlphaFoldDB" id="A0A1H2NC75"/>
<dbReference type="OrthoDB" id="7028088at2"/>